<proteinExistence type="predicted"/>
<feature type="region of interest" description="Disordered" evidence="1">
    <location>
        <begin position="1"/>
        <end position="59"/>
    </location>
</feature>
<sequence>MRDMAEKRRRESATGRDLQVGTDDTAKPRCTVTSEAANDEGEGRGGNTDSGGGDGRAADTVLTTLSPTMLTETGAASRGSATAVDGATRTRHLWMPLLPLQDLVKQFTTHLNHYGLTEHVPKALVGAMAMVSAVTDAAKDDADSSDGELHRALEAFTQYAHETASVELSVDVFDSIRGAYMLHMHPLRAAAARAAKSDNAGETASLRHVPGVSIVRGCSGCFLHPLPGRRGASGWAAPGLSALREFQTAIATDSEGAAAAPANGDGGGLRRSSVPVAAALSSAPEQSTGQARQCSKDHDRADWAELLQLFAISWREDLAAARVLLADASALLRCCYEVFDTLPATSSPAEPWSPFSASSASLCGLSGLHMRAAVPAALQRGALFQVRGCLTCSLARSQPPLMRQRPSMLAARAPLALDRVFLKALPKLHPAILVLTSDVCEDEVVPTTLPERGTCSPAAATTTAAPITASAPPKSSGTRAVRRKRAAASAGAGDCFSSLAHLCPELPKLRFRGTEAYTMALFCLPRNASLQALGGGGTLAYRLGCSAEAQDNVRVAIALTALEESAGGALAAKLGRRS</sequence>
<feature type="compositionally biased region" description="Basic and acidic residues" evidence="1">
    <location>
        <begin position="1"/>
        <end position="14"/>
    </location>
</feature>
<evidence type="ECO:0000256" key="1">
    <source>
        <dbReference type="SAM" id="MobiDB-lite"/>
    </source>
</evidence>
<name>A0A504YB17_LEIDO</name>
<reference evidence="3" key="1">
    <citation type="submission" date="2019-02" db="EMBL/GenBank/DDBJ databases">
        <title>FDA dAtabase for Regulatory Grade micrObial Sequences (FDA-ARGOS): Supporting development and validation of Infectious Disease Dx tests.</title>
        <authorList>
            <person name="Duncan R."/>
            <person name="Fisher C."/>
            <person name="Tallon L."/>
            <person name="Sadzewicz L."/>
            <person name="Sengamalay N."/>
            <person name="Ott S."/>
            <person name="Godinez A."/>
            <person name="Nagaraj S."/>
            <person name="Vavikolanu K."/>
            <person name="Nadendla S."/>
            <person name="Aluvathingal J."/>
            <person name="Sichtig H."/>
        </authorList>
    </citation>
    <scope>NUCLEOTIDE SEQUENCE [LARGE SCALE GENOMIC DNA]</scope>
    <source>
        <strain evidence="3">FDAARGOS_361</strain>
    </source>
</reference>
<organism evidence="2 3">
    <name type="scientific">Leishmania donovani</name>
    <dbReference type="NCBI Taxonomy" id="5661"/>
    <lineage>
        <taxon>Eukaryota</taxon>
        <taxon>Discoba</taxon>
        <taxon>Euglenozoa</taxon>
        <taxon>Kinetoplastea</taxon>
        <taxon>Metakinetoplastina</taxon>
        <taxon>Trypanosomatida</taxon>
        <taxon>Trypanosomatidae</taxon>
        <taxon>Leishmaniinae</taxon>
        <taxon>Leishmania</taxon>
    </lineage>
</organism>
<dbReference type="EMBL" id="RHLC01000039">
    <property type="protein sequence ID" value="TPP54837.1"/>
    <property type="molecule type" value="Genomic_DNA"/>
</dbReference>
<comment type="caution">
    <text evidence="2">The sequence shown here is derived from an EMBL/GenBank/DDBJ whole genome shotgun (WGS) entry which is preliminary data.</text>
</comment>
<dbReference type="VEuPathDB" id="TriTrypDB:LdBPK_060740.1"/>
<dbReference type="VEuPathDB" id="TriTrypDB:LdCL_060012500"/>
<evidence type="ECO:0000313" key="2">
    <source>
        <dbReference type="EMBL" id="TPP54837.1"/>
    </source>
</evidence>
<accession>A0A504YB17</accession>
<protein>
    <submittedName>
        <fullName evidence="2">Uncharacterized protein</fullName>
    </submittedName>
</protein>
<dbReference type="Proteomes" id="UP000318447">
    <property type="component" value="Unassembled WGS sequence"/>
</dbReference>
<evidence type="ECO:0000313" key="3">
    <source>
        <dbReference type="Proteomes" id="UP000318447"/>
    </source>
</evidence>
<gene>
    <name evidence="2" type="ORF">CGC21_24220</name>
</gene>
<feature type="compositionally biased region" description="Gly residues" evidence="1">
    <location>
        <begin position="44"/>
        <end position="55"/>
    </location>
</feature>
<dbReference type="VEuPathDB" id="TriTrypDB:LDHU3_06.0860"/>
<dbReference type="AlphaFoldDB" id="A0A504YB17"/>